<feature type="compositionally biased region" description="Low complexity" evidence="2">
    <location>
        <begin position="670"/>
        <end position="685"/>
    </location>
</feature>
<dbReference type="InterPro" id="IPR036388">
    <property type="entry name" value="WH-like_DNA-bd_sf"/>
</dbReference>
<dbReference type="InterPro" id="IPR036390">
    <property type="entry name" value="WH_DNA-bd_sf"/>
</dbReference>
<dbReference type="Gene3D" id="1.10.10.10">
    <property type="entry name" value="Winged helix-like DNA-binding domain superfamily/Winged helix DNA-binding domain"/>
    <property type="match status" value="2"/>
</dbReference>
<dbReference type="InterPro" id="IPR016137">
    <property type="entry name" value="RGS"/>
</dbReference>
<accession>A0A9P3LQQ5</accession>
<feature type="region of interest" description="Disordered" evidence="2">
    <location>
        <begin position="841"/>
        <end position="1017"/>
    </location>
</feature>
<feature type="region of interest" description="Disordered" evidence="2">
    <location>
        <begin position="184"/>
        <end position="209"/>
    </location>
</feature>
<feature type="region of interest" description="Disordered" evidence="2">
    <location>
        <begin position="414"/>
        <end position="455"/>
    </location>
</feature>
<dbReference type="GO" id="GO:0035556">
    <property type="term" value="P:intracellular signal transduction"/>
    <property type="evidence" value="ECO:0007669"/>
    <property type="project" value="InterPro"/>
</dbReference>
<feature type="compositionally biased region" description="Polar residues" evidence="2">
    <location>
        <begin position="970"/>
        <end position="981"/>
    </location>
</feature>
<feature type="compositionally biased region" description="Low complexity" evidence="2">
    <location>
        <begin position="899"/>
        <end position="912"/>
    </location>
</feature>
<dbReference type="Proteomes" id="UP000827284">
    <property type="component" value="Unassembled WGS sequence"/>
</dbReference>
<protein>
    <submittedName>
        <fullName evidence="5">GTPase-activating protein SST2</fullName>
    </submittedName>
</protein>
<dbReference type="SUPFAM" id="SSF48097">
    <property type="entry name" value="Regulator of G-protein signaling, RGS"/>
    <property type="match status" value="1"/>
</dbReference>
<proteinExistence type="predicted"/>
<comment type="caution">
    <text evidence="5">The sequence shown here is derived from an EMBL/GenBank/DDBJ whole genome shotgun (WGS) entry which is preliminary data.</text>
</comment>
<dbReference type="OrthoDB" id="196547at2759"/>
<evidence type="ECO:0000256" key="2">
    <source>
        <dbReference type="SAM" id="MobiDB-lite"/>
    </source>
</evidence>
<dbReference type="InterPro" id="IPR044926">
    <property type="entry name" value="RGS_subdomain_2"/>
</dbReference>
<feature type="compositionally biased region" description="Low complexity" evidence="2">
    <location>
        <begin position="423"/>
        <end position="434"/>
    </location>
</feature>
<dbReference type="SMART" id="SM00315">
    <property type="entry name" value="RGS"/>
    <property type="match status" value="1"/>
</dbReference>
<dbReference type="GO" id="GO:0009968">
    <property type="term" value="P:negative regulation of signal transduction"/>
    <property type="evidence" value="ECO:0007669"/>
    <property type="project" value="UniProtKB-KW"/>
</dbReference>
<keyword evidence="6" id="KW-1185">Reference proteome</keyword>
<feature type="domain" description="RGS" evidence="3">
    <location>
        <begin position="462"/>
        <end position="658"/>
    </location>
</feature>
<evidence type="ECO:0000259" key="3">
    <source>
        <dbReference type="PROSITE" id="PS50132"/>
    </source>
</evidence>
<dbReference type="InterPro" id="IPR000591">
    <property type="entry name" value="DEP_dom"/>
</dbReference>
<dbReference type="PANTHER" id="PTHR10845">
    <property type="entry name" value="REGULATOR OF G PROTEIN SIGNALING"/>
    <property type="match status" value="1"/>
</dbReference>
<feature type="region of interest" description="Disordered" evidence="2">
    <location>
        <begin position="664"/>
        <end position="748"/>
    </location>
</feature>
<feature type="region of interest" description="Disordered" evidence="2">
    <location>
        <begin position="363"/>
        <end position="391"/>
    </location>
</feature>
<feature type="region of interest" description="Disordered" evidence="2">
    <location>
        <begin position="582"/>
        <end position="615"/>
    </location>
</feature>
<name>A0A9P3LQQ5_9FUNG</name>
<feature type="compositionally biased region" description="Polar residues" evidence="2">
    <location>
        <begin position="913"/>
        <end position="926"/>
    </location>
</feature>
<dbReference type="SMART" id="SM00049">
    <property type="entry name" value="DEP"/>
    <property type="match status" value="2"/>
</dbReference>
<feature type="compositionally biased region" description="Low complexity" evidence="2">
    <location>
        <begin position="442"/>
        <end position="455"/>
    </location>
</feature>
<evidence type="ECO:0000313" key="5">
    <source>
        <dbReference type="EMBL" id="GJJ67688.1"/>
    </source>
</evidence>
<dbReference type="CDD" id="cd04371">
    <property type="entry name" value="DEP"/>
    <property type="match status" value="1"/>
</dbReference>
<dbReference type="Pfam" id="PF00615">
    <property type="entry name" value="RGS"/>
    <property type="match status" value="1"/>
</dbReference>
<dbReference type="PROSITE" id="PS50132">
    <property type="entry name" value="RGS"/>
    <property type="match status" value="1"/>
</dbReference>
<feature type="compositionally biased region" description="Gly residues" evidence="2">
    <location>
        <begin position="686"/>
        <end position="698"/>
    </location>
</feature>
<dbReference type="SUPFAM" id="SSF46785">
    <property type="entry name" value="Winged helix' DNA-binding domain"/>
    <property type="match status" value="2"/>
</dbReference>
<feature type="compositionally biased region" description="Low complexity" evidence="2">
    <location>
        <begin position="367"/>
        <end position="386"/>
    </location>
</feature>
<feature type="compositionally biased region" description="Low complexity" evidence="2">
    <location>
        <begin position="942"/>
        <end position="953"/>
    </location>
</feature>
<gene>
    <name evidence="5" type="ORF">EMPS_00034</name>
</gene>
<dbReference type="Gene3D" id="1.10.167.10">
    <property type="entry name" value="Regulator of G-protein Signalling 4, domain 2"/>
    <property type="match status" value="1"/>
</dbReference>
<dbReference type="Pfam" id="PF25889">
    <property type="entry name" value="WHD_Fungal_DR"/>
    <property type="match status" value="1"/>
</dbReference>
<feature type="compositionally biased region" description="Low complexity" evidence="2">
    <location>
        <begin position="188"/>
        <end position="202"/>
    </location>
</feature>
<sequence>MRTTTSGRAFAKGIFDLFSTLMVSLPIENHKILFKNYPNSFTAEEAIANLGGLQFIQSNRDADPMDPTRIITHVVTTQFSLSRDMAKNLCQTFMDARLFESASDPNKREFQNKGIYQVTGKGAHILAKFVHRNALPVDETRHITANATAHLVYLDRAEDEDAIILSQKQMEILFKRFAGPEPNVAKVGSPGSESPLSASSPGGRDRTHSVPDLCNGIEVKDQQHNYDIYKHTFYGKAAVEWLMDYSTVISKEEAICIAQEMVTGGYIEQVGEENTGGRSLFKTGNSALYHLTELGRAQAGWKSLVSSSGSSINNDWMEERGTSGGSKSQHNHADIKNLSAQFRLIASTLPRLPISVAREQAVVPGAEENGNSNNSSSPYEELPSNNGKGSARRLSQILNDPAFQLAALSESGPGSVTGGMGGMSNYASSSSGGRESTGGSGPTSSSSVMNSSSQSLTSNTTRLNIILANATLRDLFKSFLRQNICEENLSFYLEVLDYRAKFVTLINSTRTYTQQDPSLPQQQQVHPPALRELEKKICMQAFSIYETYLASGASKEVNLPHQMRQDITAYMQAVVRNMDTNQSAPTNQTTAGTSSVPGSPSSTSAEMSDSERSMNGLGHQKELIHISLFDGIHDHIFRLMSTDSVPKFTRTDKYREVMMNRVKQNNMTNSSASGTSTPTATSPGTSRGGGLSGEGVIKGGMVEASGTTPVSPGTPGGRIEDEGGQLQHSAQQPLRVPRARSASSNAPLNEVKVREESLLQQHHRQQQQQLARQTYNFEQPTALMTTDFKDLNVTSPAATGAAATAAATSPTATGTPAPSNNVAQLMGVIVPRQQQYHNQRAQLPAKLQKKIQPQSQPLASPARTESSVLSPSLSPMSPKSTSTFVPISSSSSRHKKKSSISSLTKSLRGSSSAPLVNNGVKNNNQQSEEEEDEADDDDLLPLHELLASSPPSLQQRGLAKGGASSMVPARSSSTIANQQKALPSVPLSIPSSPPRTKASGSGVTASSGPQQQQQQVTVLFESTSVAILDPKIGSKGSTMSVASST</sequence>
<feature type="domain" description="DEP" evidence="4">
    <location>
        <begin position="213"/>
        <end position="293"/>
    </location>
</feature>
<organism evidence="5 6">
    <name type="scientific">Entomortierella parvispora</name>
    <dbReference type="NCBI Taxonomy" id="205924"/>
    <lineage>
        <taxon>Eukaryota</taxon>
        <taxon>Fungi</taxon>
        <taxon>Fungi incertae sedis</taxon>
        <taxon>Mucoromycota</taxon>
        <taxon>Mortierellomycotina</taxon>
        <taxon>Mortierellomycetes</taxon>
        <taxon>Mortierellales</taxon>
        <taxon>Mortierellaceae</taxon>
        <taxon>Entomortierella</taxon>
    </lineage>
</organism>
<dbReference type="InterPro" id="IPR036305">
    <property type="entry name" value="RGS_sf"/>
</dbReference>
<evidence type="ECO:0000313" key="6">
    <source>
        <dbReference type="Proteomes" id="UP000827284"/>
    </source>
</evidence>
<dbReference type="Pfam" id="PF00610">
    <property type="entry name" value="DEP"/>
    <property type="match status" value="1"/>
</dbReference>
<keyword evidence="1" id="KW-0734">Signal transduction inhibitor</keyword>
<dbReference type="InterPro" id="IPR058855">
    <property type="entry name" value="RGS1/SST2-like_Fungal-DR"/>
</dbReference>
<feature type="compositionally biased region" description="Low complexity" evidence="2">
    <location>
        <begin position="866"/>
        <end position="891"/>
    </location>
</feature>
<dbReference type="PROSITE" id="PS50186">
    <property type="entry name" value="DEP"/>
    <property type="match status" value="1"/>
</dbReference>
<dbReference type="PANTHER" id="PTHR10845:SF192">
    <property type="entry name" value="DOUBLE HIT, ISOFORM B"/>
    <property type="match status" value="1"/>
</dbReference>
<feature type="compositionally biased region" description="Acidic residues" evidence="2">
    <location>
        <begin position="927"/>
        <end position="939"/>
    </location>
</feature>
<reference evidence="5" key="1">
    <citation type="submission" date="2021-11" db="EMBL/GenBank/DDBJ databases">
        <authorList>
            <person name="Herlambang A."/>
            <person name="Guo Y."/>
            <person name="Takashima Y."/>
            <person name="Nishizawa T."/>
        </authorList>
    </citation>
    <scope>NUCLEOTIDE SEQUENCE</scope>
    <source>
        <strain evidence="5">E1425</strain>
    </source>
</reference>
<dbReference type="AlphaFoldDB" id="A0A9P3LQQ5"/>
<evidence type="ECO:0000256" key="1">
    <source>
        <dbReference type="ARBA" id="ARBA00022700"/>
    </source>
</evidence>
<evidence type="ECO:0000259" key="4">
    <source>
        <dbReference type="PROSITE" id="PS50186"/>
    </source>
</evidence>
<reference evidence="5" key="2">
    <citation type="journal article" date="2022" name="Microbiol. Resour. Announc.">
        <title>Whole-Genome Sequence of Entomortierella parvispora E1425, a Mucoromycotan Fungus Associated with Burkholderiaceae-Related Endosymbiotic Bacteria.</title>
        <authorList>
            <person name="Herlambang A."/>
            <person name="Guo Y."/>
            <person name="Takashima Y."/>
            <person name="Narisawa K."/>
            <person name="Ohta H."/>
            <person name="Nishizawa T."/>
        </authorList>
    </citation>
    <scope>NUCLEOTIDE SEQUENCE</scope>
    <source>
        <strain evidence="5">E1425</strain>
    </source>
</reference>
<feature type="compositionally biased region" description="Polar residues" evidence="2">
    <location>
        <begin position="998"/>
        <end position="1009"/>
    </location>
</feature>
<dbReference type="EMBL" id="BQFW01000001">
    <property type="protein sequence ID" value="GJJ67688.1"/>
    <property type="molecule type" value="Genomic_DNA"/>
</dbReference>
<feature type="compositionally biased region" description="Low complexity" evidence="2">
    <location>
        <begin position="589"/>
        <end position="605"/>
    </location>
</feature>